<dbReference type="AlphaFoldDB" id="A0A1A0RG34"/>
<feature type="region of interest" description="Disordered" evidence="1">
    <location>
        <begin position="45"/>
        <end position="66"/>
    </location>
</feature>
<proteinExistence type="predicted"/>
<gene>
    <name evidence="2" type="ORF">A5792_11585</name>
</gene>
<accession>A0A1A0RG34</accession>
<organism evidence="2 3">
    <name type="scientific">Mycolicibacterium peregrinum</name>
    <name type="common">Mycobacterium peregrinum</name>
    <dbReference type="NCBI Taxonomy" id="43304"/>
    <lineage>
        <taxon>Bacteria</taxon>
        <taxon>Bacillati</taxon>
        <taxon>Actinomycetota</taxon>
        <taxon>Actinomycetes</taxon>
        <taxon>Mycobacteriales</taxon>
        <taxon>Mycobacteriaceae</taxon>
        <taxon>Mycolicibacterium</taxon>
    </lineage>
</organism>
<evidence type="ECO:0000313" key="2">
    <source>
        <dbReference type="EMBL" id="OBB33063.1"/>
    </source>
</evidence>
<dbReference type="Proteomes" id="UP000093902">
    <property type="component" value="Unassembled WGS sequence"/>
</dbReference>
<dbReference type="EMBL" id="LZSO01000009">
    <property type="protein sequence ID" value="OBB33063.1"/>
    <property type="molecule type" value="Genomic_DNA"/>
</dbReference>
<protein>
    <submittedName>
        <fullName evidence="2">Uncharacterized protein</fullName>
    </submittedName>
</protein>
<evidence type="ECO:0000256" key="1">
    <source>
        <dbReference type="SAM" id="MobiDB-lite"/>
    </source>
</evidence>
<evidence type="ECO:0000313" key="3">
    <source>
        <dbReference type="Proteomes" id="UP000093902"/>
    </source>
</evidence>
<reference evidence="3" key="1">
    <citation type="submission" date="2016-06" db="EMBL/GenBank/DDBJ databases">
        <authorList>
            <person name="Sutton G."/>
            <person name="Brinkac L."/>
            <person name="Sanka R."/>
            <person name="Adams M."/>
            <person name="Lau E."/>
            <person name="Mehaffy C."/>
            <person name="Tameris M."/>
            <person name="Hatherill M."/>
            <person name="Hanekom W."/>
            <person name="Mahomed H."/>
            <person name="Mcshane H."/>
        </authorList>
    </citation>
    <scope>NUCLEOTIDE SEQUENCE [LARGE SCALE GENOMIC DNA]</scope>
    <source>
        <strain evidence="3">852002-51209_SCH5440388</strain>
    </source>
</reference>
<name>A0A1A0RG34_MYCPR</name>
<sequence length="279" mass="31232">MTATRVSRLTAKQLHHRVRLVPVIDDQQRLNRIVEWMQSVGDPWLRDDRNIEPQPGSDLAADDAENPATSPLAHYGIVMALDHLGSVIDAVVRDRPTRLKAHFTVLRTALECGTRVCWLLEPDSSNERRLRGIQYRFENVEQQRKAINDLKGTHVDGESEEARQQILDGLKDERKVLTERASALGADKLAEPPDMLRMVKGMVDLNSNMGTGLIHLWRTGSASVHGHFWADQFRDNPATFDHKGFQPALHGAVLMINDAMTLHHKRSTVGPAGDPTTSV</sequence>
<comment type="caution">
    <text evidence="2">The sequence shown here is derived from an EMBL/GenBank/DDBJ whole genome shotgun (WGS) entry which is preliminary data.</text>
</comment>